<dbReference type="PANTHER" id="PTHR34676">
    <property type="entry name" value="DUF4219 DOMAIN-CONTAINING PROTEIN-RELATED"/>
    <property type="match status" value="1"/>
</dbReference>
<dbReference type="SUPFAM" id="SSF57756">
    <property type="entry name" value="Retrovirus zinc finger-like domains"/>
    <property type="match status" value="1"/>
</dbReference>
<gene>
    <name evidence="5" type="primary">LOC114077194</name>
</gene>
<dbReference type="Pfam" id="PF14223">
    <property type="entry name" value="Retrotran_gag_2"/>
    <property type="match status" value="1"/>
</dbReference>
<accession>A0ABM1VAA6</accession>
<reference evidence="5" key="2">
    <citation type="submission" date="2025-08" db="UniProtKB">
        <authorList>
            <consortium name="RefSeq"/>
        </authorList>
    </citation>
    <scope>IDENTIFICATION</scope>
</reference>
<keyword evidence="1" id="KW-0863">Zinc-finger</keyword>
<evidence type="ECO:0000256" key="1">
    <source>
        <dbReference type="PROSITE-ProRule" id="PRU00047"/>
    </source>
</evidence>
<organism evidence="4 5">
    <name type="scientific">Solanum pennellii</name>
    <name type="common">Tomato</name>
    <name type="synonym">Lycopersicon pennellii</name>
    <dbReference type="NCBI Taxonomy" id="28526"/>
    <lineage>
        <taxon>Eukaryota</taxon>
        <taxon>Viridiplantae</taxon>
        <taxon>Streptophyta</taxon>
        <taxon>Embryophyta</taxon>
        <taxon>Tracheophyta</taxon>
        <taxon>Spermatophyta</taxon>
        <taxon>Magnoliopsida</taxon>
        <taxon>eudicotyledons</taxon>
        <taxon>Gunneridae</taxon>
        <taxon>Pentapetalae</taxon>
        <taxon>asterids</taxon>
        <taxon>lamiids</taxon>
        <taxon>Solanales</taxon>
        <taxon>Solanaceae</taxon>
        <taxon>Solanoideae</taxon>
        <taxon>Solaneae</taxon>
        <taxon>Solanum</taxon>
        <taxon>Solanum subgen. Lycopersicon</taxon>
    </lineage>
</organism>
<sequence>MATPLNLEEGQSSTRPPRFNGHFYSWWKVRMHDFLMAEDSELWDIVLDGPFIPMIEEKDGEKTSLVPKPTQKYDEADRKKIEKGYKAKTLLVCGIGPDEFNRVSACESAKEIWDYLKTAHEGTEQVKESKIDMLTSRYKNFKMKEGETIHEMFTKLSSITNELRSLGEPINMSKQVKKVLRILPKSWESKVDAITEAKDLKVLTMDALIGNLKTHEMNRNHDSSKKEVKKDKSLMLKFQKIVRKNKGFKRGTNGPRNTTQNDTCYKCGKAGHFIRECPLLKNENKEHQKLRSDKEKRRDLVLGKNDRKAAADYVVKKALAAWGDSSSDSEDPNEPNDVAMVAVHEEEPFSMKFMIDSVIELTSERDIMNAELDSLTENKVKLEERISKMMSLESDNTELKNQLNQIIEEAEKLNGMSNGLQVEIEEKLKNSEKNLGLSLEKSNRLENNIYSLLSVSQICDKGNEVKFTSEKCTMVSLTTKKVILTAFRSKNMYVANLETSHGDDLTCLSAQNENAYLWHRRLGHLVSKKNKSNHLLAQKASNLIQNTGVVTHGFMWTFEGSKQKWQEIHSGDS</sequence>
<dbReference type="PROSITE" id="PS50158">
    <property type="entry name" value="ZF_CCHC"/>
    <property type="match status" value="1"/>
</dbReference>
<keyword evidence="4" id="KW-1185">Reference proteome</keyword>
<dbReference type="SMART" id="SM00343">
    <property type="entry name" value="ZnF_C2HC"/>
    <property type="match status" value="1"/>
</dbReference>
<name>A0ABM1VAA6_SOLPN</name>
<feature type="domain" description="CCHC-type" evidence="3">
    <location>
        <begin position="264"/>
        <end position="278"/>
    </location>
</feature>
<dbReference type="RefSeq" id="XP_027772674.1">
    <property type="nucleotide sequence ID" value="XM_027916873.1"/>
</dbReference>
<dbReference type="PANTHER" id="PTHR34676:SF8">
    <property type="entry name" value="TRANSMEMBRANE PROTEIN"/>
    <property type="match status" value="1"/>
</dbReference>
<keyword evidence="1" id="KW-0862">Zinc</keyword>
<dbReference type="Pfam" id="PF00098">
    <property type="entry name" value="zf-CCHC"/>
    <property type="match status" value="1"/>
</dbReference>
<dbReference type="InterPro" id="IPR001878">
    <property type="entry name" value="Znf_CCHC"/>
</dbReference>
<feature type="coiled-coil region" evidence="2">
    <location>
        <begin position="358"/>
        <end position="416"/>
    </location>
</feature>
<proteinExistence type="predicted"/>
<dbReference type="Gene3D" id="4.10.60.10">
    <property type="entry name" value="Zinc finger, CCHC-type"/>
    <property type="match status" value="1"/>
</dbReference>
<evidence type="ECO:0000256" key="2">
    <source>
        <dbReference type="SAM" id="Coils"/>
    </source>
</evidence>
<keyword evidence="2" id="KW-0175">Coiled coil</keyword>
<dbReference type="Proteomes" id="UP000694930">
    <property type="component" value="Chromosome 5"/>
</dbReference>
<evidence type="ECO:0000313" key="5">
    <source>
        <dbReference type="RefSeq" id="XP_027772674.1"/>
    </source>
</evidence>
<keyword evidence="1" id="KW-0479">Metal-binding</keyword>
<dbReference type="InterPro" id="IPR036875">
    <property type="entry name" value="Znf_CCHC_sf"/>
</dbReference>
<reference evidence="4" key="1">
    <citation type="journal article" date="2014" name="Nat. Genet.">
        <title>The genome of the stress-tolerant wild tomato species Solanum pennellii.</title>
        <authorList>
            <person name="Bolger A."/>
            <person name="Scossa F."/>
            <person name="Bolger M.E."/>
            <person name="Lanz C."/>
            <person name="Maumus F."/>
            <person name="Tohge T."/>
            <person name="Quesneville H."/>
            <person name="Alseekh S."/>
            <person name="Sorensen I."/>
            <person name="Lichtenstein G."/>
            <person name="Fich E.A."/>
            <person name="Conte M."/>
            <person name="Keller H."/>
            <person name="Schneeberger K."/>
            <person name="Schwacke R."/>
            <person name="Ofner I."/>
            <person name="Vrebalov J."/>
            <person name="Xu Y."/>
            <person name="Osorio S."/>
            <person name="Aflitos S.A."/>
            <person name="Schijlen E."/>
            <person name="Jimenez-Gomez J.M."/>
            <person name="Ryngajllo M."/>
            <person name="Kimura S."/>
            <person name="Kumar R."/>
            <person name="Koenig D."/>
            <person name="Headland L.R."/>
            <person name="Maloof J.N."/>
            <person name="Sinha N."/>
            <person name="van Ham R.C."/>
            <person name="Lankhorst R.K."/>
            <person name="Mao L."/>
            <person name="Vogel A."/>
            <person name="Arsova B."/>
            <person name="Panstruga R."/>
            <person name="Fei Z."/>
            <person name="Rose J.K."/>
            <person name="Zamir D."/>
            <person name="Carrari F."/>
            <person name="Giovannoni J.J."/>
            <person name="Weigel D."/>
            <person name="Usadel B."/>
            <person name="Fernie A.R."/>
        </authorList>
    </citation>
    <scope>NUCLEOTIDE SEQUENCE [LARGE SCALE GENOMIC DNA]</scope>
    <source>
        <strain evidence="4">cv. LA0716</strain>
    </source>
</reference>
<evidence type="ECO:0000259" key="3">
    <source>
        <dbReference type="PROSITE" id="PS50158"/>
    </source>
</evidence>
<evidence type="ECO:0000313" key="4">
    <source>
        <dbReference type="Proteomes" id="UP000694930"/>
    </source>
</evidence>
<dbReference type="GeneID" id="114077194"/>
<protein>
    <submittedName>
        <fullName evidence="5">Uncharacterized protein LOC114077194</fullName>
    </submittedName>
</protein>